<evidence type="ECO:0000256" key="1">
    <source>
        <dbReference type="SAM" id="MobiDB-lite"/>
    </source>
</evidence>
<keyword evidence="3" id="KW-1185">Reference proteome</keyword>
<protein>
    <submittedName>
        <fullName evidence="2">Uncharacterized protein</fullName>
    </submittedName>
</protein>
<sequence length="243" mass="27097">MSGSRSTGVVVPGVVRTQRRLREPGSGETPGPARPRVGETRRECRTEVSLQTETAPGAGNQSYNRLLGPRDWLRRAGLERTGAQWQKPGPQISKQDPKLVPKSEPTRLTTARPQNGVAGAEARPADPLNRAAAGPEAGNRRDYQCWAAPNPKREPAPSQVPTAKGEILIPRHRTQTSVPRSDRNPRPARPRHHDQSQTKEWNLICSPARTTWFAERRQPVRPRRRGRPLDFGVTEDGYSRFPE</sequence>
<name>A0A2G8L2U8_STIJA</name>
<feature type="region of interest" description="Disordered" evidence="1">
    <location>
        <begin position="1"/>
        <end position="202"/>
    </location>
</feature>
<feature type="region of interest" description="Disordered" evidence="1">
    <location>
        <begin position="216"/>
        <end position="243"/>
    </location>
</feature>
<dbReference type="EMBL" id="MRZV01000243">
    <property type="protein sequence ID" value="PIK54589.1"/>
    <property type="molecule type" value="Genomic_DNA"/>
</dbReference>
<accession>A0A2G8L2U8</accession>
<feature type="compositionally biased region" description="Basic and acidic residues" evidence="1">
    <location>
        <begin position="36"/>
        <end position="46"/>
    </location>
</feature>
<evidence type="ECO:0000313" key="3">
    <source>
        <dbReference type="Proteomes" id="UP000230750"/>
    </source>
</evidence>
<evidence type="ECO:0000313" key="2">
    <source>
        <dbReference type="EMBL" id="PIK54589.1"/>
    </source>
</evidence>
<dbReference type="AlphaFoldDB" id="A0A2G8L2U8"/>
<organism evidence="2 3">
    <name type="scientific">Stichopus japonicus</name>
    <name type="common">Sea cucumber</name>
    <dbReference type="NCBI Taxonomy" id="307972"/>
    <lineage>
        <taxon>Eukaryota</taxon>
        <taxon>Metazoa</taxon>
        <taxon>Echinodermata</taxon>
        <taxon>Eleutherozoa</taxon>
        <taxon>Echinozoa</taxon>
        <taxon>Holothuroidea</taxon>
        <taxon>Aspidochirotacea</taxon>
        <taxon>Aspidochirotida</taxon>
        <taxon>Stichopodidae</taxon>
        <taxon>Apostichopus</taxon>
    </lineage>
</organism>
<proteinExistence type="predicted"/>
<feature type="compositionally biased region" description="Basic and acidic residues" evidence="1">
    <location>
        <begin position="95"/>
        <end position="105"/>
    </location>
</feature>
<comment type="caution">
    <text evidence="2">The sequence shown here is derived from an EMBL/GenBank/DDBJ whole genome shotgun (WGS) entry which is preliminary data.</text>
</comment>
<feature type="compositionally biased region" description="Polar residues" evidence="1">
    <location>
        <begin position="48"/>
        <end position="64"/>
    </location>
</feature>
<gene>
    <name evidence="2" type="ORF">BSL78_08520</name>
</gene>
<dbReference type="Proteomes" id="UP000230750">
    <property type="component" value="Unassembled WGS sequence"/>
</dbReference>
<reference evidence="2 3" key="1">
    <citation type="journal article" date="2017" name="PLoS Biol.">
        <title>The sea cucumber genome provides insights into morphological evolution and visceral regeneration.</title>
        <authorList>
            <person name="Zhang X."/>
            <person name="Sun L."/>
            <person name="Yuan J."/>
            <person name="Sun Y."/>
            <person name="Gao Y."/>
            <person name="Zhang L."/>
            <person name="Li S."/>
            <person name="Dai H."/>
            <person name="Hamel J.F."/>
            <person name="Liu C."/>
            <person name="Yu Y."/>
            <person name="Liu S."/>
            <person name="Lin W."/>
            <person name="Guo K."/>
            <person name="Jin S."/>
            <person name="Xu P."/>
            <person name="Storey K.B."/>
            <person name="Huan P."/>
            <person name="Zhang T."/>
            <person name="Zhou Y."/>
            <person name="Zhang J."/>
            <person name="Lin C."/>
            <person name="Li X."/>
            <person name="Xing L."/>
            <person name="Huo D."/>
            <person name="Sun M."/>
            <person name="Wang L."/>
            <person name="Mercier A."/>
            <person name="Li F."/>
            <person name="Yang H."/>
            <person name="Xiang J."/>
        </authorList>
    </citation>
    <scope>NUCLEOTIDE SEQUENCE [LARGE SCALE GENOMIC DNA]</scope>
    <source>
        <strain evidence="2">Shaxun</strain>
        <tissue evidence="2">Muscle</tissue>
    </source>
</reference>